<evidence type="ECO:0000313" key="2">
    <source>
        <dbReference type="Proteomes" id="UP001624684"/>
    </source>
</evidence>
<comment type="caution">
    <text evidence="1">The sequence shown here is derived from an EMBL/GenBank/DDBJ whole genome shotgun (WGS) entry which is preliminary data.</text>
</comment>
<reference evidence="1 2" key="1">
    <citation type="submission" date="2024-11" db="EMBL/GenBank/DDBJ databases">
        <title>First Report of Moraxella oculi in Brazil in an Infectious Bovine Keratoconjunctivitis Outbreak.</title>
        <authorList>
            <person name="Carvalho C.V."/>
            <person name="Domingues R."/>
            <person name="Coutinho C."/>
            <person name="Honorio N.T.B.S."/>
            <person name="Faza D.R.L.R."/>
            <person name="Carvalho W.A."/>
            <person name="Machado A.B.F."/>
            <person name="Martins M.F."/>
            <person name="Gaspar E.B."/>
        </authorList>
    </citation>
    <scope>NUCLEOTIDE SEQUENCE [LARGE SCALE GENOMIC DNA]</scope>
    <source>
        <strain evidence="1 2">2117LE</strain>
    </source>
</reference>
<proteinExistence type="predicted"/>
<name>A0ABW8U7N7_9GAMM</name>
<organism evidence="1 2">
    <name type="scientific">Moraxella oculi</name>
    <dbReference type="NCBI Taxonomy" id="2940516"/>
    <lineage>
        <taxon>Bacteria</taxon>
        <taxon>Pseudomonadati</taxon>
        <taxon>Pseudomonadota</taxon>
        <taxon>Gammaproteobacteria</taxon>
        <taxon>Moraxellales</taxon>
        <taxon>Moraxellaceae</taxon>
        <taxon>Moraxella</taxon>
    </lineage>
</organism>
<keyword evidence="2" id="KW-1185">Reference proteome</keyword>
<dbReference type="Proteomes" id="UP001624684">
    <property type="component" value="Unassembled WGS sequence"/>
</dbReference>
<dbReference type="RefSeq" id="WP_407069603.1">
    <property type="nucleotide sequence ID" value="NZ_JBJJXE010000028.1"/>
</dbReference>
<dbReference type="EMBL" id="JBJJXE010000028">
    <property type="protein sequence ID" value="MFL1733114.1"/>
    <property type="molecule type" value="Genomic_DNA"/>
</dbReference>
<accession>A0ABW8U7N7</accession>
<protein>
    <recommendedName>
        <fullName evidence="3">Immunity protein 40 domain-containing protein</fullName>
    </recommendedName>
</protein>
<sequence length="114" mass="13665">MKIFLLTLPGCYFEEILKMMSELINSNYCLLLEKFIDGGLDFNFDFQNNELGEWWEIPDKNLFLKNLEIISSLTISEYFKNYEEYDTNIIKTILSDLVSYLKNTKDEKVYLHYM</sequence>
<gene>
    <name evidence="1" type="ORF">ACJHVH_09045</name>
</gene>
<evidence type="ECO:0008006" key="3">
    <source>
        <dbReference type="Google" id="ProtNLM"/>
    </source>
</evidence>
<evidence type="ECO:0000313" key="1">
    <source>
        <dbReference type="EMBL" id="MFL1733114.1"/>
    </source>
</evidence>